<evidence type="ECO:0000256" key="1">
    <source>
        <dbReference type="ARBA" id="ARBA00022679"/>
    </source>
</evidence>
<evidence type="ECO:0000313" key="4">
    <source>
        <dbReference type="Proteomes" id="UP000009235"/>
    </source>
</evidence>
<keyword evidence="4" id="KW-1185">Reference proteome</keyword>
<dbReference type="eggNOG" id="COG0438">
    <property type="taxonomic scope" value="Bacteria"/>
</dbReference>
<organism evidence="3 4">
    <name type="scientific">Hoyosella subflava (strain DSM 45089 / JCM 17490 / NBRC 109087 / DQS3-9A1)</name>
    <name type="common">Amycolicicoccus subflavus</name>
    <dbReference type="NCBI Taxonomy" id="443218"/>
    <lineage>
        <taxon>Bacteria</taxon>
        <taxon>Bacillati</taxon>
        <taxon>Actinomycetota</taxon>
        <taxon>Actinomycetes</taxon>
        <taxon>Mycobacteriales</taxon>
        <taxon>Hoyosellaceae</taxon>
        <taxon>Hoyosella</taxon>
    </lineage>
</organism>
<gene>
    <name evidence="3" type="ordered locus">AS9A_3714</name>
</gene>
<dbReference type="PANTHER" id="PTHR45947">
    <property type="entry name" value="SULFOQUINOVOSYL TRANSFERASE SQD2"/>
    <property type="match status" value="1"/>
</dbReference>
<dbReference type="EMBL" id="CP002786">
    <property type="protein sequence ID" value="AEF42152.1"/>
    <property type="molecule type" value="Genomic_DNA"/>
</dbReference>
<dbReference type="Proteomes" id="UP000009235">
    <property type="component" value="Chromosome"/>
</dbReference>
<dbReference type="SUPFAM" id="SSF53756">
    <property type="entry name" value="UDP-Glycosyltransferase/glycogen phosphorylase"/>
    <property type="match status" value="1"/>
</dbReference>
<name>F6EF15_HOYSD</name>
<dbReference type="Gene3D" id="3.40.50.2000">
    <property type="entry name" value="Glycogen Phosphorylase B"/>
    <property type="match status" value="2"/>
</dbReference>
<feature type="domain" description="Glycosyl transferase family 1" evidence="2">
    <location>
        <begin position="164"/>
        <end position="324"/>
    </location>
</feature>
<proteinExistence type="predicted"/>
<dbReference type="STRING" id="443218.AS9A_3714"/>
<evidence type="ECO:0000313" key="3">
    <source>
        <dbReference type="EMBL" id="AEF42152.1"/>
    </source>
</evidence>
<protein>
    <submittedName>
        <fullName evidence="3">Putative glycosyl transferase</fullName>
    </submittedName>
</protein>
<dbReference type="KEGG" id="asd:AS9A_3714"/>
<dbReference type="InterPro" id="IPR050194">
    <property type="entry name" value="Glycosyltransferase_grp1"/>
</dbReference>
<sequence length="345" mass="37290">MGVVRTNTMTVHLLVPEGFDDPARPSGGNYYDRRIAEGLTRLGWQVCVQPVAGCWPRPEGVEVTEVTAEIPDDSVVLVDGIIVSAMPQVLVSAARRLRLVVLVHMLPENQLEREVLWVADSIVTTSRWTREKLLAEYGLEPGCVHVAHPGVDSAELACGSPEGRQLLCVATVAEHKGHDLLLDALDRIAELSWHCTLAGPLDREPVFVDRLRQQLHTSRIAGRVTFTGALDTDAVSKKYATADLLVLASRSETYGMVICEALARGVPVVASEVGGIPEAVGTAADGTSPGLFVPLGDAGALAAELARWLQDSQLRHRLRSAARDRRRSLPTWQATTERVAEVLAG</sequence>
<dbReference type="AlphaFoldDB" id="F6EF15"/>
<dbReference type="CDD" id="cd03801">
    <property type="entry name" value="GT4_PimA-like"/>
    <property type="match status" value="1"/>
</dbReference>
<dbReference type="InterPro" id="IPR001296">
    <property type="entry name" value="Glyco_trans_1"/>
</dbReference>
<dbReference type="HOGENOM" id="CLU_009583_16_0_11"/>
<evidence type="ECO:0000259" key="2">
    <source>
        <dbReference type="Pfam" id="PF00534"/>
    </source>
</evidence>
<keyword evidence="1 3" id="KW-0808">Transferase</keyword>
<accession>F6EF15</accession>
<reference evidence="3 4" key="1">
    <citation type="journal article" date="2011" name="J. Bacteriol.">
        <title>Complete genome sequence of Amycolicicoccus subflavus DQS3-9A1T, an actinomycete isolated from crude oil-polluted soil.</title>
        <authorList>
            <person name="Cai M."/>
            <person name="Chen W.M."/>
            <person name="Nie Y."/>
            <person name="Chi C.Q."/>
            <person name="Wang Y.N."/>
            <person name="Tang Y.Q."/>
            <person name="Li G.Y."/>
            <person name="Wu X.L."/>
        </authorList>
    </citation>
    <scope>NUCLEOTIDE SEQUENCE [LARGE SCALE GENOMIC DNA]</scope>
    <source>
        <strain evidence="4">DSM 45089 / DQS3-9A1</strain>
    </source>
</reference>
<dbReference type="PANTHER" id="PTHR45947:SF3">
    <property type="entry name" value="SULFOQUINOVOSYL TRANSFERASE SQD2"/>
    <property type="match status" value="1"/>
</dbReference>
<dbReference type="Pfam" id="PF00534">
    <property type="entry name" value="Glycos_transf_1"/>
    <property type="match status" value="1"/>
</dbReference>
<dbReference type="GO" id="GO:0016757">
    <property type="term" value="F:glycosyltransferase activity"/>
    <property type="evidence" value="ECO:0007669"/>
    <property type="project" value="InterPro"/>
</dbReference>